<dbReference type="GO" id="GO:0000150">
    <property type="term" value="F:DNA strand exchange activity"/>
    <property type="evidence" value="ECO:0007669"/>
    <property type="project" value="InterPro"/>
</dbReference>
<dbReference type="Pfam" id="PF02796">
    <property type="entry name" value="HTH_7"/>
    <property type="match status" value="1"/>
</dbReference>
<dbReference type="Pfam" id="PF00239">
    <property type="entry name" value="Resolvase"/>
    <property type="match status" value="1"/>
</dbReference>
<dbReference type="GO" id="GO:0003677">
    <property type="term" value="F:DNA binding"/>
    <property type="evidence" value="ECO:0007669"/>
    <property type="project" value="UniProtKB-KW"/>
</dbReference>
<dbReference type="AlphaFoldDB" id="A0A2J0YT81"/>
<evidence type="ECO:0000256" key="2">
    <source>
        <dbReference type="ARBA" id="ARBA00023125"/>
    </source>
</evidence>
<organism evidence="5 6">
    <name type="scientific">Rhizobium meliloti</name>
    <name type="common">Ensifer meliloti</name>
    <name type="synonym">Sinorhizobium meliloti</name>
    <dbReference type="NCBI Taxonomy" id="382"/>
    <lineage>
        <taxon>Bacteria</taxon>
        <taxon>Pseudomonadati</taxon>
        <taxon>Pseudomonadota</taxon>
        <taxon>Alphaproteobacteria</taxon>
        <taxon>Hyphomicrobiales</taxon>
        <taxon>Rhizobiaceae</taxon>
        <taxon>Sinorhizobium/Ensifer group</taxon>
        <taxon>Sinorhizobium</taxon>
    </lineage>
</organism>
<dbReference type="EMBL" id="NJGD01000035">
    <property type="protein sequence ID" value="PJR08821.1"/>
    <property type="molecule type" value="Genomic_DNA"/>
</dbReference>
<dbReference type="InterPro" id="IPR009057">
    <property type="entry name" value="Homeodomain-like_sf"/>
</dbReference>
<accession>A0A2J0YT81</accession>
<dbReference type="SMART" id="SM00857">
    <property type="entry name" value="Resolvase"/>
    <property type="match status" value="1"/>
</dbReference>
<evidence type="ECO:0000313" key="6">
    <source>
        <dbReference type="Proteomes" id="UP000231987"/>
    </source>
</evidence>
<dbReference type="InterPro" id="IPR036162">
    <property type="entry name" value="Resolvase-like_N_sf"/>
</dbReference>
<name>A0A2J0YT81_RHIML</name>
<keyword evidence="2" id="KW-0238">DNA-binding</keyword>
<comment type="caution">
    <text evidence="5">The sequence shown here is derived from an EMBL/GenBank/DDBJ whole genome shotgun (WGS) entry which is preliminary data.</text>
</comment>
<dbReference type="SUPFAM" id="SSF53041">
    <property type="entry name" value="Resolvase-like"/>
    <property type="match status" value="1"/>
</dbReference>
<gene>
    <name evidence="5" type="ORF">CEJ86_32150</name>
</gene>
<dbReference type="Gene3D" id="1.10.10.60">
    <property type="entry name" value="Homeodomain-like"/>
    <property type="match status" value="1"/>
</dbReference>
<dbReference type="InterPro" id="IPR006119">
    <property type="entry name" value="Resolv_N"/>
</dbReference>
<feature type="domain" description="Resolvase/invertase-type recombinase catalytic" evidence="4">
    <location>
        <begin position="1"/>
        <end position="133"/>
    </location>
</feature>
<dbReference type="PANTHER" id="PTHR30461">
    <property type="entry name" value="DNA-INVERTASE FROM LAMBDOID PROPHAGE"/>
    <property type="match status" value="1"/>
</dbReference>
<evidence type="ECO:0000256" key="3">
    <source>
        <dbReference type="ARBA" id="ARBA00023172"/>
    </source>
</evidence>
<dbReference type="PANTHER" id="PTHR30461:SF2">
    <property type="entry name" value="SERINE RECOMBINASE PINE-RELATED"/>
    <property type="match status" value="1"/>
</dbReference>
<evidence type="ECO:0000256" key="1">
    <source>
        <dbReference type="ARBA" id="ARBA00009913"/>
    </source>
</evidence>
<proteinExistence type="inferred from homology"/>
<protein>
    <submittedName>
        <fullName evidence="5">Resolvase</fullName>
    </submittedName>
</protein>
<evidence type="ECO:0000313" key="5">
    <source>
        <dbReference type="EMBL" id="PJR08821.1"/>
    </source>
</evidence>
<comment type="similarity">
    <text evidence="1">Belongs to the site-specific recombinase resolvase family.</text>
</comment>
<sequence>MISFSSISRCWSCRDFSFSLAAFWVLRTRRNSISINSCWDRPELHRLLDELDEGDVVVVWKLDRLTRSLKDMLLILEKIEAAGAGFRSLTEAIDTTTPAGRMMMQMLGSFAEFERAIVRERTMAGLRAAGERGRKGGRRPKLTSDQRSEIIGMLNEGRPAAEIARLFSIHRATVGRIGAEVKIAVR</sequence>
<dbReference type="SUPFAM" id="SSF46689">
    <property type="entry name" value="Homeodomain-like"/>
    <property type="match status" value="1"/>
</dbReference>
<keyword evidence="3" id="KW-0233">DNA recombination</keyword>
<dbReference type="Proteomes" id="UP000231987">
    <property type="component" value="Unassembled WGS sequence"/>
</dbReference>
<evidence type="ECO:0000259" key="4">
    <source>
        <dbReference type="PROSITE" id="PS51736"/>
    </source>
</evidence>
<dbReference type="Gene3D" id="3.40.50.1390">
    <property type="entry name" value="Resolvase, N-terminal catalytic domain"/>
    <property type="match status" value="1"/>
</dbReference>
<reference evidence="5 6" key="1">
    <citation type="submission" date="2017-06" db="EMBL/GenBank/DDBJ databases">
        <title>Ensifer strains isolated from leguminous trees and herbs display diverse denitrification phenotypes with some acting as strong N2O sinks.</title>
        <authorList>
            <person name="Woliy K."/>
            <person name="Mania D."/>
            <person name="Bakken L.R."/>
            <person name="Frostegard A."/>
        </authorList>
    </citation>
    <scope>NUCLEOTIDE SEQUENCE [LARGE SCALE GENOMIC DNA]</scope>
    <source>
        <strain evidence="5 6">AC50a</strain>
    </source>
</reference>
<dbReference type="PROSITE" id="PS51736">
    <property type="entry name" value="RECOMBINASES_3"/>
    <property type="match status" value="1"/>
</dbReference>
<dbReference type="InterPro" id="IPR050639">
    <property type="entry name" value="SSR_resolvase"/>
</dbReference>
<dbReference type="InterPro" id="IPR006120">
    <property type="entry name" value="Resolvase_HTH_dom"/>
</dbReference>
<dbReference type="CDD" id="cd03768">
    <property type="entry name" value="SR_ResInv"/>
    <property type="match status" value="1"/>
</dbReference>